<feature type="transmembrane region" description="Helical" evidence="1">
    <location>
        <begin position="7"/>
        <end position="36"/>
    </location>
</feature>
<comment type="caution">
    <text evidence="2">The sequence shown here is derived from an EMBL/GenBank/DDBJ whole genome shotgun (WGS) entry which is preliminary data.</text>
</comment>
<gene>
    <name evidence="2" type="ORF">HCN51_35900</name>
</gene>
<dbReference type="RefSeq" id="WP_168015869.1">
    <property type="nucleotide sequence ID" value="NZ_JAATEP010000032.1"/>
</dbReference>
<keyword evidence="3" id="KW-1185">Reference proteome</keyword>
<evidence type="ECO:0000256" key="1">
    <source>
        <dbReference type="SAM" id="Phobius"/>
    </source>
</evidence>
<evidence type="ECO:0000313" key="3">
    <source>
        <dbReference type="Proteomes" id="UP000696294"/>
    </source>
</evidence>
<proteinExistence type="predicted"/>
<keyword evidence="1" id="KW-0472">Membrane</keyword>
<feature type="transmembrane region" description="Helical" evidence="1">
    <location>
        <begin position="93"/>
        <end position="112"/>
    </location>
</feature>
<evidence type="ECO:0000313" key="2">
    <source>
        <dbReference type="EMBL" id="NJP94761.1"/>
    </source>
</evidence>
<keyword evidence="1" id="KW-0812">Transmembrane</keyword>
<protein>
    <submittedName>
        <fullName evidence="2">Uncharacterized protein</fullName>
    </submittedName>
</protein>
<reference evidence="2 3" key="1">
    <citation type="submission" date="2020-03" db="EMBL/GenBank/DDBJ databases">
        <title>WGS of actinomycetes isolated from Thailand.</title>
        <authorList>
            <person name="Thawai C."/>
        </authorList>
    </citation>
    <scope>NUCLEOTIDE SEQUENCE [LARGE SCALE GENOMIC DNA]</scope>
    <source>
        <strain evidence="2 3">FMUSA5-5</strain>
    </source>
</reference>
<sequence length="247" mass="26112">MLLLRRLLALLTIGLAHFVLLWQGEILTFYAVAGLIALLPSTWLPRWAVAALAAILLMAALLAGGFYTMVPVLFLLGSALVRYDLIARIESSAGVPAVLAVLFAAGTAPALWMQTGAEDPRLARLGCPALAAVDAVGPGDQQTDPVALLEEVVLWQRQPRDLAVRAGWRRLDHVRHRVPAAPPFSFFGGEDELHVVSAVANQALSRCPVHNRAPAVAAAFVWSGESMAASAALRASGATASADLRSS</sequence>
<dbReference type="EMBL" id="JAATEP010000032">
    <property type="protein sequence ID" value="NJP94761.1"/>
    <property type="molecule type" value="Genomic_DNA"/>
</dbReference>
<feature type="transmembrane region" description="Helical" evidence="1">
    <location>
        <begin position="48"/>
        <end position="81"/>
    </location>
</feature>
<dbReference type="Proteomes" id="UP000696294">
    <property type="component" value="Unassembled WGS sequence"/>
</dbReference>
<accession>A0ABX1BHJ7</accession>
<organism evidence="2 3">
    <name type="scientific">Nonomuraea composti</name>
    <dbReference type="NCBI Taxonomy" id="2720023"/>
    <lineage>
        <taxon>Bacteria</taxon>
        <taxon>Bacillati</taxon>
        <taxon>Actinomycetota</taxon>
        <taxon>Actinomycetes</taxon>
        <taxon>Streptosporangiales</taxon>
        <taxon>Streptosporangiaceae</taxon>
        <taxon>Nonomuraea</taxon>
    </lineage>
</organism>
<name>A0ABX1BHJ7_9ACTN</name>
<keyword evidence="1" id="KW-1133">Transmembrane helix</keyword>